<comment type="subcellular location">
    <subcellularLocation>
        <location evidence="5">Secreted</location>
    </subcellularLocation>
    <subcellularLocation>
        <location evidence="5">Bacterial flagellum</location>
    </subcellularLocation>
</comment>
<dbReference type="AlphaFoldDB" id="A0A1A6DUK6"/>
<dbReference type="PANTHER" id="PTHR30288:SF0">
    <property type="entry name" value="FLAGELLAR HOOK-ASSOCIATED PROTEIN 2"/>
    <property type="match status" value="1"/>
</dbReference>
<dbReference type="InterPro" id="IPR010809">
    <property type="entry name" value="FliD_C"/>
</dbReference>
<dbReference type="SMR" id="A0A1A6DUK6"/>
<dbReference type="GO" id="GO:0005576">
    <property type="term" value="C:extracellular region"/>
    <property type="evidence" value="ECO:0007669"/>
    <property type="project" value="UniProtKB-SubCell"/>
</dbReference>
<evidence type="ECO:0000256" key="2">
    <source>
        <dbReference type="ARBA" id="ARBA00011255"/>
    </source>
</evidence>
<evidence type="ECO:0000313" key="8">
    <source>
        <dbReference type="EMBL" id="OBS30464.1"/>
    </source>
</evidence>
<dbReference type="GO" id="GO:0007155">
    <property type="term" value="P:cell adhesion"/>
    <property type="evidence" value="ECO:0007669"/>
    <property type="project" value="InterPro"/>
</dbReference>
<keyword evidence="3 5" id="KW-0175">Coiled coil</keyword>
<dbReference type="Pfam" id="PF07196">
    <property type="entry name" value="Flagellin_IN"/>
    <property type="match status" value="1"/>
</dbReference>
<evidence type="ECO:0000256" key="1">
    <source>
        <dbReference type="ARBA" id="ARBA00009764"/>
    </source>
</evidence>
<evidence type="ECO:0000256" key="3">
    <source>
        <dbReference type="ARBA" id="ARBA00023054"/>
    </source>
</evidence>
<dbReference type="OrthoDB" id="5980200at2"/>
<comment type="similarity">
    <text evidence="1 5">Belongs to the FliD family.</text>
</comment>
<dbReference type="Proteomes" id="UP000091969">
    <property type="component" value="Unassembled WGS sequence"/>
</dbReference>
<reference evidence="8 9" key="1">
    <citation type="submission" date="2016-06" db="EMBL/GenBank/DDBJ databases">
        <title>Genome sequence of Tepidimonas fonticaldi PL17.</title>
        <authorList>
            <person name="Pinnaka A.K."/>
        </authorList>
    </citation>
    <scope>NUCLEOTIDE SEQUENCE [LARGE SCALE GENOMIC DNA]</scope>
    <source>
        <strain evidence="8 9">PL17</strain>
    </source>
</reference>
<keyword evidence="9" id="KW-1185">Reference proteome</keyword>
<name>A0A1A6DUK6_9BURK</name>
<dbReference type="Pfam" id="PF07195">
    <property type="entry name" value="FliD_C"/>
    <property type="match status" value="1"/>
</dbReference>
<organism evidence="8 9">
    <name type="scientific">Tepidimonas fonticaldi</name>
    <dbReference type="NCBI Taxonomy" id="1101373"/>
    <lineage>
        <taxon>Bacteria</taxon>
        <taxon>Pseudomonadati</taxon>
        <taxon>Pseudomonadota</taxon>
        <taxon>Betaproteobacteria</taxon>
        <taxon>Burkholderiales</taxon>
        <taxon>Tepidimonas</taxon>
    </lineage>
</organism>
<protein>
    <recommendedName>
        <fullName evidence="5">Flagellar hook-associated protein 2</fullName>
        <shortName evidence="5">HAP2</shortName>
    </recommendedName>
    <alternativeName>
        <fullName evidence="5">Flagellar cap protein</fullName>
    </alternativeName>
</protein>
<proteinExistence type="inferred from homology"/>
<evidence type="ECO:0000259" key="6">
    <source>
        <dbReference type="Pfam" id="PF02465"/>
    </source>
</evidence>
<dbReference type="Pfam" id="PF02465">
    <property type="entry name" value="FliD_N"/>
    <property type="match status" value="1"/>
</dbReference>
<keyword evidence="4 5" id="KW-0975">Bacterial flagellum</keyword>
<comment type="subunit">
    <text evidence="2 5">Homopentamer.</text>
</comment>
<comment type="function">
    <text evidence="5">Required for morphogenesis and for the elongation of the flagellar filament by facilitating polymerization of the flagellin monomers at the tip of growing filament. Forms a capping structure, which prevents flagellin subunits (transported through the central channel of the flagellum) from leaking out without polymerization at the distal end.</text>
</comment>
<dbReference type="EMBL" id="LZDH01000056">
    <property type="protein sequence ID" value="OBS30464.1"/>
    <property type="molecule type" value="Genomic_DNA"/>
</dbReference>
<accession>A0A1A6DUK6</accession>
<dbReference type="GO" id="GO:0009424">
    <property type="term" value="C:bacterial-type flagellum hook"/>
    <property type="evidence" value="ECO:0007669"/>
    <property type="project" value="UniProtKB-UniRule"/>
</dbReference>
<evidence type="ECO:0000256" key="5">
    <source>
        <dbReference type="RuleBase" id="RU362066"/>
    </source>
</evidence>
<dbReference type="InterPro" id="IPR003481">
    <property type="entry name" value="FliD_N"/>
</dbReference>
<dbReference type="InterPro" id="IPR040026">
    <property type="entry name" value="FliD"/>
</dbReference>
<gene>
    <name evidence="8" type="ORF">A9O67_05395</name>
</gene>
<feature type="coiled-coil region" evidence="5">
    <location>
        <begin position="408"/>
        <end position="435"/>
    </location>
</feature>
<feature type="domain" description="Flagellar hook-associated protein 2 N-terminal" evidence="6">
    <location>
        <begin position="10"/>
        <end position="106"/>
    </location>
</feature>
<dbReference type="GO" id="GO:0071973">
    <property type="term" value="P:bacterial-type flagellum-dependent cell motility"/>
    <property type="evidence" value="ECO:0007669"/>
    <property type="project" value="TreeGrafter"/>
</dbReference>
<sequence length="469" mass="48914">MAISSPGVGSGLDVNSIISQLVALERKPIANIQSQIGSLQSSVSAWGQIKAGLAKLQDAAGQLATASTWQALRAQSSLPDSVSVSAQTGAVSGQYTVQIQALAQAQSTRTTAFNLGEQIGEAGRLEISSGQWSGGLFTPGSGSPVSISIAATDTLSTIASKINTADAGVRAVVVRSGNEERLVLRGANTGQTNGFEIRAFDTANNLVTDTSTGIGRLAFFEDGGGPVGQTLVQNAADAQASVEGIAVTSASNTFDNVLSGVSFTANAVTSQPVTLTVSDDRDSMRKAIEDFRTAFNDLSRTIRDLTRSDPTGQGNGPLRGDSAAIGILTMLRRYVSDSVSGNTPATLNEAGVSFDRNGQLVTDATRLDAALANPQGLAGLFGNGGVGERLRNFARDALTASGSASARERSLQDTIKRKNQEIDRINERVQRTETALRAQYTMLDTKMAGYSGLSSFINQQLASWSANKR</sequence>
<keyword evidence="5" id="KW-0964">Secreted</keyword>
<dbReference type="PANTHER" id="PTHR30288">
    <property type="entry name" value="FLAGELLAR CAP/ASSEMBLY PROTEIN FLID"/>
    <property type="match status" value="1"/>
</dbReference>
<feature type="domain" description="Flagellar hook-associated protein 2 C-terminal" evidence="7">
    <location>
        <begin position="235"/>
        <end position="448"/>
    </location>
</feature>
<comment type="caution">
    <text evidence="8">The sequence shown here is derived from an EMBL/GenBank/DDBJ whole genome shotgun (WGS) entry which is preliminary data.</text>
</comment>
<evidence type="ECO:0000256" key="4">
    <source>
        <dbReference type="ARBA" id="ARBA00023143"/>
    </source>
</evidence>
<evidence type="ECO:0000259" key="7">
    <source>
        <dbReference type="Pfam" id="PF07195"/>
    </source>
</evidence>
<evidence type="ECO:0000313" key="9">
    <source>
        <dbReference type="Proteomes" id="UP000091969"/>
    </source>
</evidence>
<dbReference type="GO" id="GO:0009421">
    <property type="term" value="C:bacterial-type flagellum filament cap"/>
    <property type="evidence" value="ECO:0007669"/>
    <property type="project" value="InterPro"/>
</dbReference>
<dbReference type="InterPro" id="IPR010810">
    <property type="entry name" value="Flagellin_hook_IN_motif"/>
</dbReference>
<dbReference type="STRING" id="1101373.A9O67_05395"/>
<dbReference type="RefSeq" id="WP_068608928.1">
    <property type="nucleotide sequence ID" value="NZ_LZDH01000056.1"/>
</dbReference>